<dbReference type="AlphaFoldDB" id="A0A9X0WIW2"/>
<dbReference type="EMBL" id="NRSD01000011">
    <property type="protein sequence ID" value="MBK1645360.1"/>
    <property type="molecule type" value="Genomic_DNA"/>
</dbReference>
<dbReference type="GO" id="GO:0005506">
    <property type="term" value="F:iron ion binding"/>
    <property type="evidence" value="ECO:0007669"/>
    <property type="project" value="InterPro"/>
</dbReference>
<dbReference type="PROSITE" id="PS51007">
    <property type="entry name" value="CYTC"/>
    <property type="match status" value="1"/>
</dbReference>
<evidence type="ECO:0000259" key="7">
    <source>
        <dbReference type="PROSITE" id="PS51007"/>
    </source>
</evidence>
<proteinExistence type="predicted"/>
<evidence type="ECO:0000256" key="5">
    <source>
        <dbReference type="ARBA" id="ARBA00023004"/>
    </source>
</evidence>
<sequence>MPFGPRTSLTPDLVRRTRRASSFTRSSALARLDHTDHWPLITAHPSVTMFYPIKVFFSISAGLLLLPLVVGCGQDTAAPNMPRFEDDRLAVGRTLWMGTCRNCHLLGAAGAPAVTESAEWDRRLRRGVESLYESVLKGIQNADGSDRMPARGGNSRLTDEQVRMAVDFKLAAVDSLRAEVKAASDQ</sequence>
<evidence type="ECO:0000313" key="9">
    <source>
        <dbReference type="Proteomes" id="UP001138802"/>
    </source>
</evidence>
<dbReference type="GO" id="GO:0020037">
    <property type="term" value="F:heme binding"/>
    <property type="evidence" value="ECO:0007669"/>
    <property type="project" value="InterPro"/>
</dbReference>
<keyword evidence="9" id="KW-1185">Reference proteome</keyword>
<evidence type="ECO:0000256" key="3">
    <source>
        <dbReference type="ARBA" id="ARBA00022723"/>
    </source>
</evidence>
<evidence type="ECO:0000256" key="6">
    <source>
        <dbReference type="PROSITE-ProRule" id="PRU00433"/>
    </source>
</evidence>
<keyword evidence="3 6" id="KW-0479">Metal-binding</keyword>
<evidence type="ECO:0000256" key="2">
    <source>
        <dbReference type="ARBA" id="ARBA00022617"/>
    </source>
</evidence>
<evidence type="ECO:0000313" key="8">
    <source>
        <dbReference type="EMBL" id="MBK1645360.1"/>
    </source>
</evidence>
<keyword evidence="2 6" id="KW-0349">Heme</keyword>
<dbReference type="GO" id="GO:0009055">
    <property type="term" value="F:electron transfer activity"/>
    <property type="evidence" value="ECO:0007669"/>
    <property type="project" value="InterPro"/>
</dbReference>
<dbReference type="Proteomes" id="UP001138802">
    <property type="component" value="Unassembled WGS sequence"/>
</dbReference>
<keyword evidence="4" id="KW-0249">Electron transport</keyword>
<dbReference type="PRINTS" id="PR00607">
    <property type="entry name" value="CYTCHROMECIE"/>
</dbReference>
<feature type="domain" description="Cytochrome c" evidence="7">
    <location>
        <begin position="87"/>
        <end position="173"/>
    </location>
</feature>
<keyword evidence="1" id="KW-0813">Transport</keyword>
<evidence type="ECO:0000256" key="4">
    <source>
        <dbReference type="ARBA" id="ARBA00022982"/>
    </source>
</evidence>
<dbReference type="SUPFAM" id="SSF46626">
    <property type="entry name" value="Cytochrome c"/>
    <property type="match status" value="1"/>
</dbReference>
<dbReference type="InterPro" id="IPR009056">
    <property type="entry name" value="Cyt_c-like_dom"/>
</dbReference>
<reference evidence="8 9" key="1">
    <citation type="journal article" date="2020" name="Microorganisms">
        <title>Osmotic Adaptation and Compatible Solute Biosynthesis of Phototrophic Bacteria as Revealed from Genome Analyses.</title>
        <authorList>
            <person name="Imhoff J.F."/>
            <person name="Rahn T."/>
            <person name="Kunzel S."/>
            <person name="Keller A."/>
            <person name="Neulinger S.C."/>
        </authorList>
    </citation>
    <scope>NUCLEOTIDE SEQUENCE [LARGE SCALE GENOMIC DNA]</scope>
    <source>
        <strain evidence="8 9">DSM 21303</strain>
    </source>
</reference>
<gene>
    <name evidence="8" type="ORF">CKO25_12045</name>
</gene>
<dbReference type="Pfam" id="PF13442">
    <property type="entry name" value="Cytochrome_CBB3"/>
    <property type="match status" value="1"/>
</dbReference>
<name>A0A9X0WIW2_9GAMM</name>
<dbReference type="Gene3D" id="1.10.760.10">
    <property type="entry name" value="Cytochrome c-like domain"/>
    <property type="match status" value="1"/>
</dbReference>
<protein>
    <recommendedName>
        <fullName evidence="7">Cytochrome c domain-containing protein</fullName>
    </recommendedName>
</protein>
<evidence type="ECO:0000256" key="1">
    <source>
        <dbReference type="ARBA" id="ARBA00022448"/>
    </source>
</evidence>
<organism evidence="8 9">
    <name type="scientific">Thiocapsa imhoffii</name>
    <dbReference type="NCBI Taxonomy" id="382777"/>
    <lineage>
        <taxon>Bacteria</taxon>
        <taxon>Pseudomonadati</taxon>
        <taxon>Pseudomonadota</taxon>
        <taxon>Gammaproteobacteria</taxon>
        <taxon>Chromatiales</taxon>
        <taxon>Chromatiaceae</taxon>
        <taxon>Thiocapsa</taxon>
    </lineage>
</organism>
<comment type="caution">
    <text evidence="8">The sequence shown here is derived from an EMBL/GenBank/DDBJ whole genome shotgun (WGS) entry which is preliminary data.</text>
</comment>
<accession>A0A9X0WIW2</accession>
<keyword evidence="5 6" id="KW-0408">Iron</keyword>
<dbReference type="InterPro" id="IPR002323">
    <property type="entry name" value="Cyt_CIE"/>
</dbReference>
<dbReference type="InterPro" id="IPR036909">
    <property type="entry name" value="Cyt_c-like_dom_sf"/>
</dbReference>